<keyword evidence="14" id="KW-0443">Lipid metabolism</keyword>
<dbReference type="OrthoDB" id="9799199at2"/>
<sequence length="329" mass="35415">MSTSKRREEAEEAIDSINRRAGRNMPQASATGAVLVALILASLLINVDVFVVLVVVFVMIAVWELRVDFATVGIRIPVLALWASAIVMLLGTYFAPGGHRVVFMGAAMPMVLIVVALCGSLRFTMLHQRVSMAVASKLSNADAAMREFSSFNDPHDGLEVSRLTNVAVSLFTAMYAPFLASFIILPIGGEHPVAHAFFLLFIPSLGDVGGLLFGAWLGRHKLSPRISPKKSVEGLLGSMLFCFLGALVIFLCTYDRATWASRWWVPLLMGVLIGVIGTFGDLCASMLKRDLGIKDMGHVLKGHGGVLDRADSILMSAPFICIVLLAAGL</sequence>
<evidence type="ECO:0000256" key="2">
    <source>
        <dbReference type="ARBA" id="ARBA00004651"/>
    </source>
</evidence>
<dbReference type="PANTHER" id="PTHR46382">
    <property type="entry name" value="PHOSPHATIDATE CYTIDYLYLTRANSFERASE"/>
    <property type="match status" value="1"/>
</dbReference>
<evidence type="ECO:0000256" key="3">
    <source>
        <dbReference type="ARBA" id="ARBA00005119"/>
    </source>
</evidence>
<keyword evidence="16" id="KW-0594">Phospholipid biosynthesis</keyword>
<evidence type="ECO:0000256" key="7">
    <source>
        <dbReference type="ARBA" id="ARBA00019373"/>
    </source>
</evidence>
<feature type="transmembrane region" description="Helical" evidence="24">
    <location>
        <begin position="306"/>
        <end position="327"/>
    </location>
</feature>
<evidence type="ECO:0000256" key="4">
    <source>
        <dbReference type="ARBA" id="ARBA00005189"/>
    </source>
</evidence>
<feature type="transmembrane region" description="Helical" evidence="24">
    <location>
        <begin position="74"/>
        <end position="95"/>
    </location>
</feature>
<evidence type="ECO:0000256" key="16">
    <source>
        <dbReference type="ARBA" id="ARBA00023209"/>
    </source>
</evidence>
<comment type="catalytic activity">
    <reaction evidence="1">
        <text>a 1,2-diacyl-sn-glycero-3-phosphate + CTP + H(+) = a CDP-1,2-diacyl-sn-glycerol + diphosphate</text>
        <dbReference type="Rhea" id="RHEA:16229"/>
        <dbReference type="ChEBI" id="CHEBI:15378"/>
        <dbReference type="ChEBI" id="CHEBI:33019"/>
        <dbReference type="ChEBI" id="CHEBI:37563"/>
        <dbReference type="ChEBI" id="CHEBI:58332"/>
        <dbReference type="ChEBI" id="CHEBI:58608"/>
        <dbReference type="EC" id="2.7.7.41"/>
    </reaction>
</comment>
<dbReference type="RefSeq" id="WP_100512157.1">
    <property type="nucleotide sequence ID" value="NZ_PEBK01000001.1"/>
</dbReference>
<evidence type="ECO:0000256" key="22">
    <source>
        <dbReference type="ARBA" id="ARBA00032743"/>
    </source>
</evidence>
<dbReference type="GO" id="GO:0004605">
    <property type="term" value="F:phosphatidate cytidylyltransferase activity"/>
    <property type="evidence" value="ECO:0007669"/>
    <property type="project" value="UniProtKB-EC"/>
</dbReference>
<keyword evidence="15 24" id="KW-0472">Membrane</keyword>
<evidence type="ECO:0000256" key="20">
    <source>
        <dbReference type="ARBA" id="ARBA00032253"/>
    </source>
</evidence>
<evidence type="ECO:0000256" key="13">
    <source>
        <dbReference type="ARBA" id="ARBA00022989"/>
    </source>
</evidence>
<evidence type="ECO:0000256" key="9">
    <source>
        <dbReference type="ARBA" id="ARBA00022516"/>
    </source>
</evidence>
<feature type="transmembrane region" description="Helical" evidence="24">
    <location>
        <begin position="193"/>
        <end position="213"/>
    </location>
</feature>
<keyword evidence="17" id="KW-1208">Phospholipid metabolism</keyword>
<organism evidence="25 26">
    <name type="scientific">Bifidobacterium simiarum</name>
    <dbReference type="NCBI Taxonomy" id="2045441"/>
    <lineage>
        <taxon>Bacteria</taxon>
        <taxon>Bacillati</taxon>
        <taxon>Actinomycetota</taxon>
        <taxon>Actinomycetes</taxon>
        <taxon>Bifidobacteriales</taxon>
        <taxon>Bifidobacteriaceae</taxon>
        <taxon>Bifidobacterium</taxon>
    </lineage>
</organism>
<comment type="pathway">
    <text evidence="4">Lipid metabolism.</text>
</comment>
<feature type="transmembrane region" description="Helical" evidence="24">
    <location>
        <begin position="33"/>
        <end position="62"/>
    </location>
</feature>
<evidence type="ECO:0000256" key="6">
    <source>
        <dbReference type="ARBA" id="ARBA00012487"/>
    </source>
</evidence>
<keyword evidence="9" id="KW-0444">Lipid biosynthesis</keyword>
<reference evidence="25 26" key="1">
    <citation type="submission" date="2017-10" db="EMBL/GenBank/DDBJ databases">
        <title>Draft genome sequences of strains TRE 1, TRE 9, TRE H and TRI 7, isolated from tamarins, belonging to four potential novel Bifidobacterium species.</title>
        <authorList>
            <person name="Mattarelli P."/>
            <person name="Modesto M."/>
            <person name="Puglisi E."/>
            <person name="Morelli L."/>
            <person name="Spezio C."/>
            <person name="Bonetti A."/>
            <person name="Sandri C."/>
        </authorList>
    </citation>
    <scope>NUCLEOTIDE SEQUENCE [LARGE SCALE GENOMIC DNA]</scope>
    <source>
        <strain evidence="26">TRI7</strain>
    </source>
</reference>
<feature type="transmembrane region" description="Helical" evidence="24">
    <location>
        <begin position="166"/>
        <end position="187"/>
    </location>
</feature>
<feature type="transmembrane region" description="Helical" evidence="24">
    <location>
        <begin position="101"/>
        <end position="123"/>
    </location>
</feature>
<evidence type="ECO:0000313" key="25">
    <source>
        <dbReference type="EMBL" id="PJM76290.1"/>
    </source>
</evidence>
<evidence type="ECO:0000256" key="23">
    <source>
        <dbReference type="ARBA" id="ARBA00033406"/>
    </source>
</evidence>
<keyword evidence="12 25" id="KW-0548">Nucleotidyltransferase</keyword>
<evidence type="ECO:0000256" key="19">
    <source>
        <dbReference type="ARBA" id="ARBA00031825"/>
    </source>
</evidence>
<evidence type="ECO:0000256" key="11">
    <source>
        <dbReference type="ARBA" id="ARBA00022692"/>
    </source>
</evidence>
<comment type="caution">
    <text evidence="25">The sequence shown here is derived from an EMBL/GenBank/DDBJ whole genome shotgun (WGS) entry which is preliminary data.</text>
</comment>
<evidence type="ECO:0000256" key="1">
    <source>
        <dbReference type="ARBA" id="ARBA00001698"/>
    </source>
</evidence>
<evidence type="ECO:0000256" key="18">
    <source>
        <dbReference type="ARBA" id="ARBA00029893"/>
    </source>
</evidence>
<keyword evidence="10 25" id="KW-0808">Transferase</keyword>
<keyword evidence="26" id="KW-1185">Reference proteome</keyword>
<dbReference type="EC" id="2.7.7.41" evidence="6"/>
<dbReference type="GO" id="GO:0016024">
    <property type="term" value="P:CDP-diacylglycerol biosynthetic process"/>
    <property type="evidence" value="ECO:0007669"/>
    <property type="project" value="TreeGrafter"/>
</dbReference>
<comment type="subcellular location">
    <subcellularLocation>
        <location evidence="2">Cell membrane</location>
        <topology evidence="2">Multi-pass membrane protein</topology>
    </subcellularLocation>
</comment>
<comment type="similarity">
    <text evidence="5">Belongs to the CDS family.</text>
</comment>
<dbReference type="PANTHER" id="PTHR46382:SF1">
    <property type="entry name" value="PHOSPHATIDATE CYTIDYLYLTRANSFERASE"/>
    <property type="match status" value="1"/>
</dbReference>
<accession>A0A2M9HHJ3</accession>
<evidence type="ECO:0000256" key="14">
    <source>
        <dbReference type="ARBA" id="ARBA00023098"/>
    </source>
</evidence>
<evidence type="ECO:0000256" key="12">
    <source>
        <dbReference type="ARBA" id="ARBA00022695"/>
    </source>
</evidence>
<dbReference type="GO" id="GO:0005886">
    <property type="term" value="C:plasma membrane"/>
    <property type="evidence" value="ECO:0007669"/>
    <property type="project" value="UniProtKB-SubCell"/>
</dbReference>
<evidence type="ECO:0000313" key="26">
    <source>
        <dbReference type="Proteomes" id="UP000231451"/>
    </source>
</evidence>
<keyword evidence="8" id="KW-1003">Cell membrane</keyword>
<feature type="transmembrane region" description="Helical" evidence="24">
    <location>
        <begin position="263"/>
        <end position="285"/>
    </location>
</feature>
<evidence type="ECO:0000256" key="17">
    <source>
        <dbReference type="ARBA" id="ARBA00023264"/>
    </source>
</evidence>
<comment type="pathway">
    <text evidence="3">Phospholipid metabolism; CDP-diacylglycerol biosynthesis; CDP-diacylglycerol from sn-glycerol 3-phosphate: step 3/3.</text>
</comment>
<gene>
    <name evidence="25" type="ORF">CSQ87_01920</name>
</gene>
<evidence type="ECO:0000256" key="5">
    <source>
        <dbReference type="ARBA" id="ARBA00010185"/>
    </source>
</evidence>
<dbReference type="Proteomes" id="UP000231451">
    <property type="component" value="Unassembled WGS sequence"/>
</dbReference>
<evidence type="ECO:0000256" key="24">
    <source>
        <dbReference type="SAM" id="Phobius"/>
    </source>
</evidence>
<protein>
    <recommendedName>
        <fullName evidence="7">Phosphatidate cytidylyltransferase</fullName>
        <ecNumber evidence="6">2.7.7.41</ecNumber>
    </recommendedName>
    <alternativeName>
        <fullName evidence="20">CDP-DAG synthase</fullName>
    </alternativeName>
    <alternativeName>
        <fullName evidence="22">CDP-DG synthase</fullName>
    </alternativeName>
    <alternativeName>
        <fullName evidence="18">CDP-diacylglycerol synthase</fullName>
    </alternativeName>
    <alternativeName>
        <fullName evidence="21">CDP-diglyceride pyrophosphorylase</fullName>
    </alternativeName>
    <alternativeName>
        <fullName evidence="23">CDP-diglyceride synthase</fullName>
    </alternativeName>
    <alternativeName>
        <fullName evidence="19">CTP:phosphatidate cytidylyltransferase</fullName>
    </alternativeName>
</protein>
<feature type="transmembrane region" description="Helical" evidence="24">
    <location>
        <begin position="234"/>
        <end position="251"/>
    </location>
</feature>
<dbReference type="Pfam" id="PF01148">
    <property type="entry name" value="CTP_transf_1"/>
    <property type="match status" value="1"/>
</dbReference>
<proteinExistence type="inferred from homology"/>
<dbReference type="AlphaFoldDB" id="A0A2M9HHJ3"/>
<evidence type="ECO:0000256" key="15">
    <source>
        <dbReference type="ARBA" id="ARBA00023136"/>
    </source>
</evidence>
<keyword evidence="13 24" id="KW-1133">Transmembrane helix</keyword>
<evidence type="ECO:0000256" key="10">
    <source>
        <dbReference type="ARBA" id="ARBA00022679"/>
    </source>
</evidence>
<evidence type="ECO:0000256" key="8">
    <source>
        <dbReference type="ARBA" id="ARBA00022475"/>
    </source>
</evidence>
<keyword evidence="11 24" id="KW-0812">Transmembrane</keyword>
<evidence type="ECO:0000256" key="21">
    <source>
        <dbReference type="ARBA" id="ARBA00032396"/>
    </source>
</evidence>
<name>A0A2M9HHJ3_9BIFI</name>
<dbReference type="EMBL" id="PEBK01000001">
    <property type="protein sequence ID" value="PJM76290.1"/>
    <property type="molecule type" value="Genomic_DNA"/>
</dbReference>